<dbReference type="EMBL" id="JAERRB010000001">
    <property type="protein sequence ID" value="MBL0739922.1"/>
    <property type="molecule type" value="Genomic_DNA"/>
</dbReference>
<name>A0ABS1KL16_9BACT</name>
<comment type="caution">
    <text evidence="1">The sequence shown here is derived from an EMBL/GenBank/DDBJ whole genome shotgun (WGS) entry which is preliminary data.</text>
</comment>
<sequence length="74" mass="8445">MSTKQLRLSDTEQIRKRITEFLGKKINIVLTDDTAMVGELAAANATEITLVNMRQKKMIYRLNTIAEVYVDTRA</sequence>
<evidence type="ECO:0000313" key="2">
    <source>
        <dbReference type="Proteomes" id="UP000613030"/>
    </source>
</evidence>
<reference evidence="1 2" key="1">
    <citation type="submission" date="2021-01" db="EMBL/GenBank/DDBJ databases">
        <title>Chryseolinea sp. Jin1 Genome sequencing and assembly.</title>
        <authorList>
            <person name="Kim I."/>
        </authorList>
    </citation>
    <scope>NUCLEOTIDE SEQUENCE [LARGE SCALE GENOMIC DNA]</scope>
    <source>
        <strain evidence="1 2">Jin1</strain>
    </source>
</reference>
<gene>
    <name evidence="1" type="ORF">JI741_01770</name>
</gene>
<evidence type="ECO:0000313" key="1">
    <source>
        <dbReference type="EMBL" id="MBL0739922.1"/>
    </source>
</evidence>
<proteinExistence type="predicted"/>
<keyword evidence="2" id="KW-1185">Reference proteome</keyword>
<organism evidence="1 2">
    <name type="scientific">Chryseolinea lacunae</name>
    <dbReference type="NCBI Taxonomy" id="2801331"/>
    <lineage>
        <taxon>Bacteria</taxon>
        <taxon>Pseudomonadati</taxon>
        <taxon>Bacteroidota</taxon>
        <taxon>Cytophagia</taxon>
        <taxon>Cytophagales</taxon>
        <taxon>Fulvivirgaceae</taxon>
        <taxon>Chryseolinea</taxon>
    </lineage>
</organism>
<dbReference type="Proteomes" id="UP000613030">
    <property type="component" value="Unassembled WGS sequence"/>
</dbReference>
<dbReference type="RefSeq" id="WP_202006883.1">
    <property type="nucleotide sequence ID" value="NZ_JAERRB010000001.1"/>
</dbReference>
<accession>A0ABS1KL16</accession>
<protein>
    <recommendedName>
        <fullName evidence="3">DUF2642 domain-containing protein</fullName>
    </recommendedName>
</protein>
<evidence type="ECO:0008006" key="3">
    <source>
        <dbReference type="Google" id="ProtNLM"/>
    </source>
</evidence>